<dbReference type="SMR" id="A0A0J6Z0B2"/>
<keyword evidence="1" id="KW-0472">Membrane</keyword>
<accession>A0A0J6Z0B2</accession>
<dbReference type="EMBL" id="JYNL01000020">
    <property type="protein sequence ID" value="KMO78051.1"/>
    <property type="molecule type" value="Genomic_DNA"/>
</dbReference>
<name>A0A0J6Z0B2_9MYCO</name>
<evidence type="ECO:0000256" key="1">
    <source>
        <dbReference type="SAM" id="Phobius"/>
    </source>
</evidence>
<feature type="transmembrane region" description="Helical" evidence="1">
    <location>
        <begin position="6"/>
        <end position="27"/>
    </location>
</feature>
<dbReference type="PATRIC" id="fig|37916.4.peg.1880"/>
<gene>
    <name evidence="2" type="ORF">MCHLDSM_01962</name>
</gene>
<comment type="caution">
    <text evidence="2">The sequence shown here is derived from an EMBL/GenBank/DDBJ whole genome shotgun (WGS) entry which is preliminary data.</text>
</comment>
<reference evidence="2 3" key="1">
    <citation type="journal article" date="2015" name="Genome Biol. Evol.">
        <title>Characterization of Three Mycobacterium spp. with Potential Use in Bioremediation by Genome Sequencing and Comparative Genomics.</title>
        <authorList>
            <person name="Das S."/>
            <person name="Pettersson B.M."/>
            <person name="Behra P.R."/>
            <person name="Ramesh M."/>
            <person name="Dasgupta S."/>
            <person name="Bhattacharya A."/>
            <person name="Kirsebom L.A."/>
        </authorList>
    </citation>
    <scope>NUCLEOTIDE SEQUENCE [LARGE SCALE GENOMIC DNA]</scope>
    <source>
        <strain evidence="2 3">DSM 43826</strain>
    </source>
</reference>
<keyword evidence="3" id="KW-1185">Reference proteome</keyword>
<organism evidence="2 3">
    <name type="scientific">Mycolicibacterium chlorophenolicum</name>
    <dbReference type="NCBI Taxonomy" id="37916"/>
    <lineage>
        <taxon>Bacteria</taxon>
        <taxon>Bacillati</taxon>
        <taxon>Actinomycetota</taxon>
        <taxon>Actinomycetes</taxon>
        <taxon>Mycobacteriales</taxon>
        <taxon>Mycobacteriaceae</taxon>
        <taxon>Mycolicibacterium</taxon>
    </lineage>
</organism>
<evidence type="ECO:0000313" key="2">
    <source>
        <dbReference type="EMBL" id="KMO78051.1"/>
    </source>
</evidence>
<dbReference type="RefSeq" id="WP_048469701.1">
    <property type="nucleotide sequence ID" value="NZ_JYNL01000020.1"/>
</dbReference>
<dbReference type="AlphaFoldDB" id="A0A0J6Z0B2"/>
<protein>
    <submittedName>
        <fullName evidence="2">Uncharacterized protein</fullName>
    </submittedName>
</protein>
<evidence type="ECO:0000313" key="3">
    <source>
        <dbReference type="Proteomes" id="UP000036513"/>
    </source>
</evidence>
<proteinExistence type="predicted"/>
<sequence>MTDWVIPAITASASLLGTMVGGIATYWTSKKNYERQTVAEEERQKFDLLRDATVRFVSAMTEISVASAGLKEISAQWAEVTQRLAHTEDHEQFLTMAREIDPTIPTNLDRLAVLFRVVRATGALEDDIKRAITLLTELRLVAPSDIADSAQRVIYTAFAQEITSALSPDRRNAAVDAFNGAINDFVNRVRHYMHVEDHEFDAIDKKALEHLLEF</sequence>
<dbReference type="STRING" id="37916.MCHLDSM_01962"/>
<dbReference type="Proteomes" id="UP000036513">
    <property type="component" value="Unassembled WGS sequence"/>
</dbReference>
<keyword evidence="1" id="KW-0812">Transmembrane</keyword>
<keyword evidence="1" id="KW-1133">Transmembrane helix</keyword>